<evidence type="ECO:0000256" key="1">
    <source>
        <dbReference type="SAM" id="MobiDB-lite"/>
    </source>
</evidence>
<sequence length="153" mass="17176">MTTSNCKFLVRDRPINLIPHQKGLPKRPLKQRKVHRDTAIQFSHAQIKDGEPARSNRPENLAFFPIEQVKCTPPFLSTKSRVPLFDEAETSEQRNSISLHLNRPPISSPVIGKGARSDPLEMPASASKAVIPIPTYNRRNDSRSMEVSNVPDS</sequence>
<evidence type="ECO:0000313" key="2">
    <source>
        <dbReference type="EMBL" id="KAG8184097.1"/>
    </source>
</evidence>
<dbReference type="Proteomes" id="UP000827092">
    <property type="component" value="Unassembled WGS sequence"/>
</dbReference>
<proteinExistence type="predicted"/>
<comment type="caution">
    <text evidence="2">The sequence shown here is derived from an EMBL/GenBank/DDBJ whole genome shotgun (WGS) entry which is preliminary data.</text>
</comment>
<name>A0AAV6UIX2_9ARAC</name>
<gene>
    <name evidence="2" type="ORF">JTE90_025405</name>
</gene>
<feature type="region of interest" description="Disordered" evidence="1">
    <location>
        <begin position="86"/>
        <end position="153"/>
    </location>
</feature>
<keyword evidence="3" id="KW-1185">Reference proteome</keyword>
<dbReference type="EMBL" id="JAFNEN010000387">
    <property type="protein sequence ID" value="KAG8184097.1"/>
    <property type="molecule type" value="Genomic_DNA"/>
</dbReference>
<accession>A0AAV6UIX2</accession>
<evidence type="ECO:0000313" key="3">
    <source>
        <dbReference type="Proteomes" id="UP000827092"/>
    </source>
</evidence>
<protein>
    <submittedName>
        <fullName evidence="2">Uncharacterized protein</fullName>
    </submittedName>
</protein>
<dbReference type="AlphaFoldDB" id="A0AAV6UIX2"/>
<organism evidence="2 3">
    <name type="scientific">Oedothorax gibbosus</name>
    <dbReference type="NCBI Taxonomy" id="931172"/>
    <lineage>
        <taxon>Eukaryota</taxon>
        <taxon>Metazoa</taxon>
        <taxon>Ecdysozoa</taxon>
        <taxon>Arthropoda</taxon>
        <taxon>Chelicerata</taxon>
        <taxon>Arachnida</taxon>
        <taxon>Araneae</taxon>
        <taxon>Araneomorphae</taxon>
        <taxon>Entelegynae</taxon>
        <taxon>Araneoidea</taxon>
        <taxon>Linyphiidae</taxon>
        <taxon>Erigoninae</taxon>
        <taxon>Oedothorax</taxon>
    </lineage>
</organism>
<reference evidence="2 3" key="1">
    <citation type="journal article" date="2022" name="Nat. Ecol. Evol.">
        <title>A masculinizing supergene underlies an exaggerated male reproductive morph in a spider.</title>
        <authorList>
            <person name="Hendrickx F."/>
            <person name="De Corte Z."/>
            <person name="Sonet G."/>
            <person name="Van Belleghem S.M."/>
            <person name="Kostlbacher S."/>
            <person name="Vangestel C."/>
        </authorList>
    </citation>
    <scope>NUCLEOTIDE SEQUENCE [LARGE SCALE GENOMIC DNA]</scope>
    <source>
        <strain evidence="2">W744_W776</strain>
    </source>
</reference>